<feature type="binding site" evidence="17">
    <location>
        <position position="439"/>
    </location>
    <ligand>
        <name>AMP</name>
        <dbReference type="ChEBI" id="CHEBI:456215"/>
    </ligand>
</feature>
<protein>
    <recommendedName>
        <fullName evidence="19">Bifunctional NAD(P)H-hydrate repair enzyme</fullName>
    </recommendedName>
    <alternativeName>
        <fullName evidence="19">Nicotinamide nucleotide repair protein</fullName>
    </alternativeName>
    <domain>
        <recommendedName>
            <fullName evidence="19">ADP-dependent (S)-NAD(P)H-hydrate dehydratase</fullName>
            <ecNumber evidence="19">4.2.1.136</ecNumber>
        </recommendedName>
        <alternativeName>
            <fullName evidence="19">ADP-dependent NAD(P)HX dehydratase</fullName>
        </alternativeName>
    </domain>
    <domain>
        <recommendedName>
            <fullName evidence="19">NAD(P)H-hydrate epimerase</fullName>
            <ecNumber evidence="19">5.1.99.6</ecNumber>
        </recommendedName>
    </domain>
</protein>
<dbReference type="InterPro" id="IPR000631">
    <property type="entry name" value="CARKD"/>
</dbReference>
<evidence type="ECO:0000313" key="23">
    <source>
        <dbReference type="Proteomes" id="UP000031572"/>
    </source>
</evidence>
<dbReference type="EC" id="4.2.1.136" evidence="19"/>
<dbReference type="OrthoDB" id="9806925at2"/>
<keyword evidence="22" id="KW-0808">Transferase</keyword>
<dbReference type="HAMAP" id="MF_01965">
    <property type="entry name" value="NADHX_dehydratase"/>
    <property type="match status" value="1"/>
</dbReference>
<feature type="binding site" evidence="18">
    <location>
        <begin position="62"/>
        <end position="66"/>
    </location>
    <ligand>
        <name>(6S)-NADPHX</name>
        <dbReference type="ChEBI" id="CHEBI:64076"/>
    </ligand>
</feature>
<dbReference type="EC" id="5.1.99.6" evidence="19"/>
<comment type="caution">
    <text evidence="22">The sequence shown here is derived from an EMBL/GenBank/DDBJ whole genome shotgun (WGS) entry which is preliminary data.</text>
</comment>
<dbReference type="PIRSF" id="PIRSF017184">
    <property type="entry name" value="Nnr"/>
    <property type="match status" value="1"/>
</dbReference>
<keyword evidence="12 17" id="KW-0456">Lyase</keyword>
<name>A0A0C2BIS5_9BURK</name>
<evidence type="ECO:0000256" key="17">
    <source>
        <dbReference type="HAMAP-Rule" id="MF_01965"/>
    </source>
</evidence>
<gene>
    <name evidence="17" type="primary">nnrD</name>
    <name evidence="18" type="synonym">nnrE</name>
    <name evidence="22" type="ORF">TSA66_01950</name>
</gene>
<evidence type="ECO:0000313" key="22">
    <source>
        <dbReference type="EMBL" id="KIF79874.1"/>
    </source>
</evidence>
<dbReference type="GO" id="GO:0016301">
    <property type="term" value="F:kinase activity"/>
    <property type="evidence" value="ECO:0007669"/>
    <property type="project" value="UniProtKB-KW"/>
</dbReference>
<dbReference type="Proteomes" id="UP000031572">
    <property type="component" value="Unassembled WGS sequence"/>
</dbReference>
<reference evidence="22 23" key="1">
    <citation type="submission" date="2014-12" db="EMBL/GenBank/DDBJ databases">
        <title>Denitrispirillum autotrophicum gen. nov., sp. nov., Denitrifying, Facultatively Autotrophic Bacteria Isolated from Rice Paddy Soil.</title>
        <authorList>
            <person name="Ishii S."/>
            <person name="Ashida N."/>
            <person name="Ohno H."/>
            <person name="Otsuka S."/>
            <person name="Yokota A."/>
            <person name="Senoo K."/>
        </authorList>
    </citation>
    <scope>NUCLEOTIDE SEQUENCE [LARGE SCALE GENOMIC DNA]</scope>
    <source>
        <strain evidence="22 23">TSA66</strain>
    </source>
</reference>
<feature type="binding site" evidence="17">
    <location>
        <position position="373"/>
    </location>
    <ligand>
        <name>(6S)-NADPHX</name>
        <dbReference type="ChEBI" id="CHEBI:64076"/>
    </ligand>
</feature>
<proteinExistence type="inferred from homology"/>
<dbReference type="PANTHER" id="PTHR12592">
    <property type="entry name" value="ATP-DEPENDENT (S)-NAD(P)H-HYDRATE DEHYDRATASE FAMILY MEMBER"/>
    <property type="match status" value="1"/>
</dbReference>
<dbReference type="SUPFAM" id="SSF64153">
    <property type="entry name" value="YjeF N-terminal domain-like"/>
    <property type="match status" value="1"/>
</dbReference>
<comment type="cofactor">
    <cofactor evidence="17">
        <name>Mg(2+)</name>
        <dbReference type="ChEBI" id="CHEBI:18420"/>
    </cofactor>
</comment>
<comment type="catalytic activity">
    <reaction evidence="15 17 19">
        <text>(6S)-NADHX + ADP = AMP + phosphate + NADH + H(+)</text>
        <dbReference type="Rhea" id="RHEA:32223"/>
        <dbReference type="ChEBI" id="CHEBI:15378"/>
        <dbReference type="ChEBI" id="CHEBI:43474"/>
        <dbReference type="ChEBI" id="CHEBI:57945"/>
        <dbReference type="ChEBI" id="CHEBI:64074"/>
        <dbReference type="ChEBI" id="CHEBI:456215"/>
        <dbReference type="ChEBI" id="CHEBI:456216"/>
        <dbReference type="EC" id="4.2.1.136"/>
    </reaction>
</comment>
<dbReference type="PROSITE" id="PS51385">
    <property type="entry name" value="YJEF_N"/>
    <property type="match status" value="1"/>
</dbReference>
<keyword evidence="13" id="KW-0511">Multifunctional enzyme</keyword>
<keyword evidence="6 17" id="KW-0547">Nucleotide-binding</keyword>
<comment type="cofactor">
    <cofactor evidence="18 19">
        <name>K(+)</name>
        <dbReference type="ChEBI" id="CHEBI:29103"/>
    </cofactor>
    <text evidence="18 19">Binds 1 potassium ion per subunit.</text>
</comment>
<evidence type="ECO:0000256" key="13">
    <source>
        <dbReference type="ARBA" id="ARBA00023268"/>
    </source>
</evidence>
<comment type="catalytic activity">
    <reaction evidence="2 18 19">
        <text>(6R)-NADPHX = (6S)-NADPHX</text>
        <dbReference type="Rhea" id="RHEA:32227"/>
        <dbReference type="ChEBI" id="CHEBI:64076"/>
        <dbReference type="ChEBI" id="CHEBI:64077"/>
        <dbReference type="EC" id="5.1.99.6"/>
    </reaction>
</comment>
<evidence type="ECO:0000256" key="16">
    <source>
        <dbReference type="ARBA" id="ARBA00049209"/>
    </source>
</evidence>
<evidence type="ECO:0000256" key="5">
    <source>
        <dbReference type="ARBA" id="ARBA00022723"/>
    </source>
</evidence>
<dbReference type="GO" id="GO:0110051">
    <property type="term" value="P:metabolite repair"/>
    <property type="evidence" value="ECO:0007669"/>
    <property type="project" value="TreeGrafter"/>
</dbReference>
<evidence type="ECO:0000256" key="8">
    <source>
        <dbReference type="ARBA" id="ARBA00022857"/>
    </source>
</evidence>
<comment type="caution">
    <text evidence="18">Lacks conserved residue(s) required for the propagation of feature annotation.</text>
</comment>
<dbReference type="PANTHER" id="PTHR12592:SF0">
    <property type="entry name" value="ATP-DEPENDENT (S)-NAD(P)H-HYDRATE DEHYDRATASE"/>
    <property type="match status" value="1"/>
</dbReference>
<feature type="binding site" evidence="17">
    <location>
        <position position="440"/>
    </location>
    <ligand>
        <name>(6S)-NADPHX</name>
        <dbReference type="ChEBI" id="CHEBI:64076"/>
    </ligand>
</feature>
<comment type="function">
    <text evidence="14 19">Bifunctional enzyme that catalyzes the epimerization of the S- and R-forms of NAD(P)HX and the dehydration of the S-form of NAD(P)HX at the expense of ADP, which is converted to AMP. This allows the repair of both epimers of NAD(P)HX, a damaged form of NAD(P)H that is a result of enzymatic or heat-dependent hydration.</text>
</comment>
<keyword evidence="5 18" id="KW-0479">Metal-binding</keyword>
<evidence type="ECO:0000256" key="3">
    <source>
        <dbReference type="ARBA" id="ARBA00006001"/>
    </source>
</evidence>
<evidence type="ECO:0000256" key="18">
    <source>
        <dbReference type="HAMAP-Rule" id="MF_01966"/>
    </source>
</evidence>
<comment type="subunit">
    <text evidence="17">Homotetramer.</text>
</comment>
<dbReference type="InterPro" id="IPR004443">
    <property type="entry name" value="YjeF_N_dom"/>
</dbReference>
<evidence type="ECO:0000256" key="15">
    <source>
        <dbReference type="ARBA" id="ARBA00048238"/>
    </source>
</evidence>
<feature type="binding site" evidence="18">
    <location>
        <position position="163"/>
    </location>
    <ligand>
        <name>(6S)-NADPHX</name>
        <dbReference type="ChEBI" id="CHEBI:64076"/>
    </ligand>
</feature>
<feature type="domain" description="YjeF C-terminal" evidence="20">
    <location>
        <begin position="231"/>
        <end position="500"/>
    </location>
</feature>
<dbReference type="GO" id="GO:0052856">
    <property type="term" value="F:NAD(P)HX epimerase activity"/>
    <property type="evidence" value="ECO:0007669"/>
    <property type="project" value="UniProtKB-UniRule"/>
</dbReference>
<dbReference type="SUPFAM" id="SSF53613">
    <property type="entry name" value="Ribokinase-like"/>
    <property type="match status" value="1"/>
</dbReference>
<feature type="binding site" evidence="18">
    <location>
        <position position="130"/>
    </location>
    <ligand>
        <name>K(+)</name>
        <dbReference type="ChEBI" id="CHEBI:29103"/>
    </ligand>
</feature>
<feature type="binding site" evidence="18">
    <location>
        <begin position="134"/>
        <end position="140"/>
    </location>
    <ligand>
        <name>(6S)-NADPHX</name>
        <dbReference type="ChEBI" id="CHEBI:64076"/>
    </ligand>
</feature>
<evidence type="ECO:0000256" key="7">
    <source>
        <dbReference type="ARBA" id="ARBA00022840"/>
    </source>
</evidence>
<keyword evidence="7 17" id="KW-0067">ATP-binding</keyword>
<comment type="similarity">
    <text evidence="4 19">In the C-terminal section; belongs to the NnrD/CARKD family.</text>
</comment>
<sequence length="511" mass="52743">MSSPNALYSVAEIRTIEQAALAALPPFTLMQRAGQAAANRALELVGSPPHLARILVLAGPGNNGGDALEAAGCLAQQGASVTVLLYADAGRRPDDARLAYDHVRNSAAQFAEPANSDQVITSSPWSLVIDGLFGIGLKRGISAPLRGVIEQINNLDCRALALDIPSGLDADTGNIVGAEGIAIRATDTITFIGNKPGLHTGHGRDYAGRVQVSDLDIGSEFFVAAKAHLNQPELFSESMRPRPHNSHKGSFGDLIVVGGARGMSGAAVLAARAAAKCGAGRVFAAFLADPPAYDCMQPELMCRLAQEMNFASTAVTIGPGLGNADVAQEMLARALLADAPLVIDADALNLIASQGDLRQKLHDRAHPALLTPHPLEAARLLNTSAAQVQADRLAAARQLAAELNCVVLLKGSGSVIAQKSGELVVNTTGNPALATAGTGDVLAGICGALLAQGWRAWHAALAGCWLHGAAADTLVSQGVGPIGMTASELIPCVRTLLNRLTAEHAHQSTSK</sequence>
<dbReference type="Pfam" id="PF03853">
    <property type="entry name" value="YjeF_N"/>
    <property type="match status" value="1"/>
</dbReference>
<dbReference type="CDD" id="cd01171">
    <property type="entry name" value="YXKO-related"/>
    <property type="match status" value="1"/>
</dbReference>
<evidence type="ECO:0000256" key="11">
    <source>
        <dbReference type="ARBA" id="ARBA00023235"/>
    </source>
</evidence>
<comment type="similarity">
    <text evidence="18">Belongs to the NnrE/AIBP family.</text>
</comment>
<evidence type="ECO:0000256" key="4">
    <source>
        <dbReference type="ARBA" id="ARBA00009524"/>
    </source>
</evidence>
<organism evidence="22 23">
    <name type="scientific">Noviherbaspirillum autotrophicum</name>
    <dbReference type="NCBI Taxonomy" id="709839"/>
    <lineage>
        <taxon>Bacteria</taxon>
        <taxon>Pseudomonadati</taxon>
        <taxon>Pseudomonadota</taxon>
        <taxon>Betaproteobacteria</taxon>
        <taxon>Burkholderiales</taxon>
        <taxon>Oxalobacteraceae</taxon>
        <taxon>Noviherbaspirillum</taxon>
    </lineage>
</organism>
<dbReference type="GO" id="GO:0052855">
    <property type="term" value="F:ADP-dependent NAD(P)H-hydrate dehydratase activity"/>
    <property type="evidence" value="ECO:0007669"/>
    <property type="project" value="UniProtKB-UniRule"/>
</dbReference>
<comment type="function">
    <text evidence="18">Catalyzes the epimerization of the S- and R-forms of NAD(P)HX, a damaged form of NAD(P)H that is a result of enzymatic or heat-dependent hydration. This is a prerequisite for the S-specific NAD(P)H-hydrate dehydratase to allow the repair of both epimers of NAD(P)HX.</text>
</comment>
<keyword evidence="22" id="KW-0418">Kinase</keyword>
<evidence type="ECO:0000259" key="20">
    <source>
        <dbReference type="PROSITE" id="PS51383"/>
    </source>
</evidence>
<keyword evidence="23" id="KW-1185">Reference proteome</keyword>
<keyword evidence="8 17" id="KW-0521">NADP</keyword>
<feature type="binding site" evidence="17">
    <location>
        <begin position="410"/>
        <end position="414"/>
    </location>
    <ligand>
        <name>AMP</name>
        <dbReference type="ChEBI" id="CHEBI:456215"/>
    </ligand>
</feature>
<dbReference type="STRING" id="709839.TSA66_01950"/>
<evidence type="ECO:0000256" key="2">
    <source>
        <dbReference type="ARBA" id="ARBA00000909"/>
    </source>
</evidence>
<feature type="binding site" evidence="17">
    <location>
        <position position="266"/>
    </location>
    <ligand>
        <name>(6S)-NADPHX</name>
        <dbReference type="ChEBI" id="CHEBI:64076"/>
    </ligand>
</feature>
<dbReference type="NCBIfam" id="TIGR00196">
    <property type="entry name" value="yjeF_cterm"/>
    <property type="match status" value="1"/>
</dbReference>
<dbReference type="EMBL" id="JWJG01000028">
    <property type="protein sequence ID" value="KIF79874.1"/>
    <property type="molecule type" value="Genomic_DNA"/>
</dbReference>
<comment type="function">
    <text evidence="17">Catalyzes the dehydration of the S-form of NAD(P)HX at the expense of ADP, which is converted to AMP. Together with NAD(P)HX epimerase, which catalyzes the epimerization of the S- and R-forms, the enzyme allows the repair of both epimers of NAD(P)HX, a damaged form of NAD(P)H that is a result of enzymatic or heat-dependent hydration.</text>
</comment>
<evidence type="ECO:0000256" key="14">
    <source>
        <dbReference type="ARBA" id="ARBA00025153"/>
    </source>
</evidence>
<keyword evidence="10 17" id="KW-0520">NAD</keyword>
<comment type="similarity">
    <text evidence="17">Belongs to the NnrD/CARKD family.</text>
</comment>
<feature type="binding site" evidence="18">
    <location>
        <position position="166"/>
    </location>
    <ligand>
        <name>K(+)</name>
        <dbReference type="ChEBI" id="CHEBI:29103"/>
    </ligand>
</feature>
<feature type="domain" description="YjeF N-terminal" evidence="21">
    <location>
        <begin position="13"/>
        <end position="223"/>
    </location>
</feature>
<dbReference type="HAMAP" id="MF_01966">
    <property type="entry name" value="NADHX_epimerase"/>
    <property type="match status" value="1"/>
</dbReference>
<keyword evidence="11 18" id="KW-0413">Isomerase</keyword>
<evidence type="ECO:0000256" key="6">
    <source>
        <dbReference type="ARBA" id="ARBA00022741"/>
    </source>
</evidence>
<dbReference type="GO" id="GO:0005524">
    <property type="term" value="F:ATP binding"/>
    <property type="evidence" value="ECO:0007669"/>
    <property type="project" value="UniProtKB-UniRule"/>
</dbReference>
<dbReference type="InterPro" id="IPR030677">
    <property type="entry name" value="Nnr"/>
</dbReference>
<evidence type="ECO:0000256" key="12">
    <source>
        <dbReference type="ARBA" id="ARBA00023239"/>
    </source>
</evidence>
<dbReference type="InterPro" id="IPR036652">
    <property type="entry name" value="YjeF_N_dom_sf"/>
</dbReference>
<dbReference type="PROSITE" id="PS51383">
    <property type="entry name" value="YJEF_C_3"/>
    <property type="match status" value="1"/>
</dbReference>
<feature type="binding site" evidence="18">
    <location>
        <position position="63"/>
    </location>
    <ligand>
        <name>K(+)</name>
        <dbReference type="ChEBI" id="CHEBI:29103"/>
    </ligand>
</feature>
<keyword evidence="9 18" id="KW-0630">Potassium</keyword>
<dbReference type="Gene3D" id="3.40.1190.20">
    <property type="match status" value="1"/>
</dbReference>
<comment type="catalytic activity">
    <reaction evidence="16 17 19">
        <text>(6S)-NADPHX + ADP = AMP + phosphate + NADPH + H(+)</text>
        <dbReference type="Rhea" id="RHEA:32235"/>
        <dbReference type="ChEBI" id="CHEBI:15378"/>
        <dbReference type="ChEBI" id="CHEBI:43474"/>
        <dbReference type="ChEBI" id="CHEBI:57783"/>
        <dbReference type="ChEBI" id="CHEBI:64076"/>
        <dbReference type="ChEBI" id="CHEBI:456215"/>
        <dbReference type="ChEBI" id="CHEBI:456216"/>
        <dbReference type="EC" id="4.2.1.136"/>
    </reaction>
</comment>
<dbReference type="Gene3D" id="3.40.50.10260">
    <property type="entry name" value="YjeF N-terminal domain"/>
    <property type="match status" value="1"/>
</dbReference>
<feature type="binding site" evidence="17">
    <location>
        <position position="320"/>
    </location>
    <ligand>
        <name>(6S)-NADPHX</name>
        <dbReference type="ChEBI" id="CHEBI:64076"/>
    </ligand>
</feature>
<dbReference type="GO" id="GO:0046496">
    <property type="term" value="P:nicotinamide nucleotide metabolic process"/>
    <property type="evidence" value="ECO:0007669"/>
    <property type="project" value="UniProtKB-UniRule"/>
</dbReference>
<dbReference type="Pfam" id="PF01256">
    <property type="entry name" value="Carb_kinase"/>
    <property type="match status" value="1"/>
</dbReference>
<evidence type="ECO:0000256" key="1">
    <source>
        <dbReference type="ARBA" id="ARBA00000013"/>
    </source>
</evidence>
<dbReference type="AlphaFoldDB" id="A0A0C2BIS5"/>
<comment type="catalytic activity">
    <reaction evidence="1 18 19">
        <text>(6R)-NADHX = (6S)-NADHX</text>
        <dbReference type="Rhea" id="RHEA:32215"/>
        <dbReference type="ChEBI" id="CHEBI:64074"/>
        <dbReference type="ChEBI" id="CHEBI:64075"/>
        <dbReference type="EC" id="5.1.99.6"/>
    </reaction>
</comment>
<comment type="similarity">
    <text evidence="3 19">In the N-terminal section; belongs to the NnrE/AIBP family.</text>
</comment>
<evidence type="ECO:0000256" key="9">
    <source>
        <dbReference type="ARBA" id="ARBA00022958"/>
    </source>
</evidence>
<dbReference type="RefSeq" id="WP_040038787.1">
    <property type="nucleotide sequence ID" value="NZ_JWJG01000028.1"/>
</dbReference>
<evidence type="ECO:0000256" key="10">
    <source>
        <dbReference type="ARBA" id="ARBA00023027"/>
    </source>
</evidence>
<evidence type="ECO:0000256" key="19">
    <source>
        <dbReference type="PIRNR" id="PIRNR017184"/>
    </source>
</evidence>
<dbReference type="InterPro" id="IPR029056">
    <property type="entry name" value="Ribokinase-like"/>
</dbReference>
<accession>A0A0C2BIS5</accession>
<dbReference type="NCBIfam" id="TIGR00197">
    <property type="entry name" value="yjeF_nterm"/>
    <property type="match status" value="1"/>
</dbReference>
<dbReference type="GO" id="GO:0046872">
    <property type="term" value="F:metal ion binding"/>
    <property type="evidence" value="ECO:0007669"/>
    <property type="project" value="UniProtKB-UniRule"/>
</dbReference>
<evidence type="ECO:0000259" key="21">
    <source>
        <dbReference type="PROSITE" id="PS51385"/>
    </source>
</evidence>